<dbReference type="InterPro" id="IPR005467">
    <property type="entry name" value="His_kinase_dom"/>
</dbReference>
<evidence type="ECO:0000259" key="12">
    <source>
        <dbReference type="PROSITE" id="PS50110"/>
    </source>
</evidence>
<feature type="domain" description="Response regulatory" evidence="12">
    <location>
        <begin position="519"/>
        <end position="642"/>
    </location>
</feature>
<evidence type="ECO:0000256" key="10">
    <source>
        <dbReference type="SAM" id="Phobius"/>
    </source>
</evidence>
<comment type="catalytic activity">
    <reaction evidence="1">
        <text>ATP + protein L-histidine = ADP + protein N-phospho-L-histidine.</text>
        <dbReference type="EC" id="2.7.13.3"/>
    </reaction>
</comment>
<evidence type="ECO:0000256" key="6">
    <source>
        <dbReference type="ARBA" id="ARBA00022777"/>
    </source>
</evidence>
<dbReference type="SUPFAM" id="SSF47384">
    <property type="entry name" value="Homodimeric domain of signal transducing histidine kinase"/>
    <property type="match status" value="1"/>
</dbReference>
<dbReference type="SUPFAM" id="SSF52172">
    <property type="entry name" value="CheY-like"/>
    <property type="match status" value="1"/>
</dbReference>
<keyword evidence="13" id="KW-0067">ATP-binding</keyword>
<feature type="domain" description="Histidine kinase" evidence="11">
    <location>
        <begin position="275"/>
        <end position="498"/>
    </location>
</feature>
<dbReference type="InterPro" id="IPR001789">
    <property type="entry name" value="Sig_transdc_resp-reg_receiver"/>
</dbReference>
<evidence type="ECO:0000256" key="7">
    <source>
        <dbReference type="ARBA" id="ARBA00023012"/>
    </source>
</evidence>
<dbReference type="EMBL" id="JBBMFE010000003">
    <property type="protein sequence ID" value="MEQ2471764.1"/>
    <property type="molecule type" value="Genomic_DNA"/>
</dbReference>
<dbReference type="CDD" id="cd16922">
    <property type="entry name" value="HATPase_EvgS-ArcB-TorS-like"/>
    <property type="match status" value="1"/>
</dbReference>
<dbReference type="SMART" id="SM00388">
    <property type="entry name" value="HisKA"/>
    <property type="match status" value="1"/>
</dbReference>
<reference evidence="13 14" key="1">
    <citation type="submission" date="2024-03" db="EMBL/GenBank/DDBJ databases">
        <title>Human intestinal bacterial collection.</title>
        <authorList>
            <person name="Pauvert C."/>
            <person name="Hitch T.C.A."/>
            <person name="Clavel T."/>
        </authorList>
    </citation>
    <scope>NUCLEOTIDE SEQUENCE [LARGE SCALE GENOMIC DNA]</scope>
    <source>
        <strain evidence="13 14">CLA-AA-H132</strain>
    </source>
</reference>
<dbReference type="CDD" id="cd00082">
    <property type="entry name" value="HisKA"/>
    <property type="match status" value="1"/>
</dbReference>
<evidence type="ECO:0000259" key="11">
    <source>
        <dbReference type="PROSITE" id="PS50109"/>
    </source>
</evidence>
<comment type="caution">
    <text evidence="13">The sequence shown here is derived from an EMBL/GenBank/DDBJ whole genome shotgun (WGS) entry which is preliminary data.</text>
</comment>
<evidence type="ECO:0000256" key="8">
    <source>
        <dbReference type="ARBA" id="ARBA00024867"/>
    </source>
</evidence>
<feature type="transmembrane region" description="Helical" evidence="10">
    <location>
        <begin position="20"/>
        <end position="45"/>
    </location>
</feature>
<dbReference type="CDD" id="cd17546">
    <property type="entry name" value="REC_hyHK_CKI1_RcsC-like"/>
    <property type="match status" value="1"/>
</dbReference>
<name>A0ABV1FEE0_9FIRM</name>
<dbReference type="EC" id="2.7.13.3" evidence="2"/>
<organism evidence="13 14">
    <name type="scientific">Laedolimicola intestinihominis</name>
    <dbReference type="NCBI Taxonomy" id="3133166"/>
    <lineage>
        <taxon>Bacteria</taxon>
        <taxon>Bacillati</taxon>
        <taxon>Bacillota</taxon>
        <taxon>Clostridia</taxon>
        <taxon>Lachnospirales</taxon>
        <taxon>Lachnospiraceae</taxon>
        <taxon>Laedolimicola</taxon>
    </lineage>
</organism>
<dbReference type="InterPro" id="IPR011006">
    <property type="entry name" value="CheY-like_superfamily"/>
</dbReference>
<keyword evidence="10" id="KW-0472">Membrane</keyword>
<keyword evidence="14" id="KW-1185">Reference proteome</keyword>
<comment type="function">
    <text evidence="8">May play the central regulatory role in sporulation. It may be an element of the effector pathway responsible for the activation of sporulation genes in response to nutritional stress. Spo0A may act in concert with spo0H (a sigma factor) to control the expression of some genes that are critical to the sporulation process.</text>
</comment>
<evidence type="ECO:0000313" key="13">
    <source>
        <dbReference type="EMBL" id="MEQ2471764.1"/>
    </source>
</evidence>
<dbReference type="InterPro" id="IPR036890">
    <property type="entry name" value="HATPase_C_sf"/>
</dbReference>
<dbReference type="PANTHER" id="PTHR43047">
    <property type="entry name" value="TWO-COMPONENT HISTIDINE PROTEIN KINASE"/>
    <property type="match status" value="1"/>
</dbReference>
<dbReference type="SMART" id="SM00387">
    <property type="entry name" value="HATPase_c"/>
    <property type="match status" value="1"/>
</dbReference>
<dbReference type="GO" id="GO:0005524">
    <property type="term" value="F:ATP binding"/>
    <property type="evidence" value="ECO:0007669"/>
    <property type="project" value="UniProtKB-KW"/>
</dbReference>
<protein>
    <recommendedName>
        <fullName evidence="3">Stage 0 sporulation protein A homolog</fullName>
        <ecNumber evidence="2">2.7.13.3</ecNumber>
    </recommendedName>
</protein>
<dbReference type="PROSITE" id="PS50109">
    <property type="entry name" value="HIS_KIN"/>
    <property type="match status" value="1"/>
</dbReference>
<dbReference type="SMART" id="SM00448">
    <property type="entry name" value="REC"/>
    <property type="match status" value="1"/>
</dbReference>
<evidence type="ECO:0000256" key="1">
    <source>
        <dbReference type="ARBA" id="ARBA00000085"/>
    </source>
</evidence>
<feature type="modified residue" description="4-aspartylphosphate" evidence="9">
    <location>
        <position position="571"/>
    </location>
</feature>
<dbReference type="PRINTS" id="PR00344">
    <property type="entry name" value="BCTRLSENSOR"/>
</dbReference>
<keyword evidence="7" id="KW-0902">Two-component regulatory system</keyword>
<keyword evidence="13" id="KW-0547">Nucleotide-binding</keyword>
<dbReference type="Pfam" id="PF00072">
    <property type="entry name" value="Response_reg"/>
    <property type="match status" value="1"/>
</dbReference>
<dbReference type="RefSeq" id="WP_349163953.1">
    <property type="nucleotide sequence ID" value="NZ_JBBMFE010000003.1"/>
</dbReference>
<proteinExistence type="predicted"/>
<dbReference type="Proteomes" id="UP001438008">
    <property type="component" value="Unassembled WGS sequence"/>
</dbReference>
<dbReference type="PROSITE" id="PS50110">
    <property type="entry name" value="RESPONSE_REGULATORY"/>
    <property type="match status" value="1"/>
</dbReference>
<dbReference type="SUPFAM" id="SSF55874">
    <property type="entry name" value="ATPase domain of HSP90 chaperone/DNA topoisomerase II/histidine kinase"/>
    <property type="match status" value="1"/>
</dbReference>
<dbReference type="Gene3D" id="1.10.287.130">
    <property type="match status" value="1"/>
</dbReference>
<gene>
    <name evidence="13" type="ORF">WMO29_04565</name>
</gene>
<evidence type="ECO:0000313" key="14">
    <source>
        <dbReference type="Proteomes" id="UP001438008"/>
    </source>
</evidence>
<dbReference type="Pfam" id="PF00512">
    <property type="entry name" value="HisKA"/>
    <property type="match status" value="1"/>
</dbReference>
<keyword evidence="10" id="KW-1133">Transmembrane helix</keyword>
<dbReference type="Gene3D" id="3.30.565.10">
    <property type="entry name" value="Histidine kinase-like ATPase, C-terminal domain"/>
    <property type="match status" value="1"/>
</dbReference>
<feature type="transmembrane region" description="Helical" evidence="10">
    <location>
        <begin position="220"/>
        <end position="241"/>
    </location>
</feature>
<evidence type="ECO:0000256" key="2">
    <source>
        <dbReference type="ARBA" id="ARBA00012438"/>
    </source>
</evidence>
<evidence type="ECO:0000256" key="9">
    <source>
        <dbReference type="PROSITE-ProRule" id="PRU00169"/>
    </source>
</evidence>
<evidence type="ECO:0000256" key="4">
    <source>
        <dbReference type="ARBA" id="ARBA00022553"/>
    </source>
</evidence>
<dbReference type="InterPro" id="IPR004358">
    <property type="entry name" value="Sig_transdc_His_kin-like_C"/>
</dbReference>
<keyword evidence="4 9" id="KW-0597">Phosphoprotein</keyword>
<keyword evidence="5" id="KW-0808">Transferase</keyword>
<dbReference type="InterPro" id="IPR036097">
    <property type="entry name" value="HisK_dim/P_sf"/>
</dbReference>
<sequence>MKTQADKKSVKDIQELKQRFTKISIGLFAILTLSIILLASAYTYILQKSYTDIALETELKRDMENADAIHKLVNEKIGREEFATLRHQSDENTEMYHEISSFLNEIRTLNSTRYLYTATRNEENRLIYVVDGLDPNAGDVRHPGDYIEDEMIPYISKALSGETVYSQNIVDTTWGPIFTACYPITGDLTGDSDEIVGALCIEMDMQSVNGLVERTRRASVYVGTMAGCMLFLLCAVCFIGYKRKREDEIEQTLLLREAAEKAETANRAKSSFLLNMSHDIRSPMNAIIGFTDIALNQTNVSEIHNSLQKVKISSEHLLLLLNNVLDLSRIENGKVSFSPEPEDLPVLIDNVIAIVDGLLLNRDLTFEIHRNIPKELYVLTDATKIREILTNLLSNSVKFTKDGGTITFEISIKPGIDERHIVGSYVVKDNGIGMSEEFQKSLFEPFSQEDNGARTHYAGTGLGMAISKQYVELMGGTITVHSKKECGSSFSVEIPMELADPKQIPELNLIQDVSLNGVKVLLAEDNELNAELAITLLEKAGMHVTRAVDGQDAVACFANNPADTYDVILMDVLMPKMNGHQAARAIRAMSKERPDAAKIPIIAQSANAFTEDVQTSLDSGMNGHISKPFNIDAVTTAIKQNIKR</sequence>
<keyword evidence="10" id="KW-0812">Transmembrane</keyword>
<dbReference type="InterPro" id="IPR003594">
    <property type="entry name" value="HATPase_dom"/>
</dbReference>
<evidence type="ECO:0000256" key="3">
    <source>
        <dbReference type="ARBA" id="ARBA00018672"/>
    </source>
</evidence>
<dbReference type="Gene3D" id="3.40.50.2300">
    <property type="match status" value="1"/>
</dbReference>
<keyword evidence="6" id="KW-0418">Kinase</keyword>
<dbReference type="InterPro" id="IPR003661">
    <property type="entry name" value="HisK_dim/P_dom"/>
</dbReference>
<evidence type="ECO:0000256" key="5">
    <source>
        <dbReference type="ARBA" id="ARBA00022679"/>
    </source>
</evidence>
<accession>A0ABV1FEE0</accession>
<dbReference type="Pfam" id="PF02518">
    <property type="entry name" value="HATPase_c"/>
    <property type="match status" value="1"/>
</dbReference>